<dbReference type="PANTHER" id="PTHR30595">
    <property type="entry name" value="GLPR-RELATED TRANSCRIPTIONAL REPRESSOR"/>
    <property type="match status" value="1"/>
</dbReference>
<sequence>MLASDFEFLKESSEYECKLAGGRDGNGELPKDFWPTYSAMANTAGGIILLGLRELDGKFIAEGIKDVEKVKRELFNNANNKEKVSANLLTNECVAEIDVEGKTILWVNIFKASRKQRPVYLNNRPFGHTYRRLHEADQHCDDETVKRMLAEQVEDERDAQILKGYGLDDIDQDSLRVYRQLLRAEKPDHPFLEHDDQEFLRCLRAWRRDRENGDEGLTVAGLLMFGSWAAIQEAFPHYFVDYQERPEARTENRWVDRIFPDGTWSGNVFDFYRRVYRKLITDLKVPFAVKDGQRLGDSPVHIALREALVNTVVHADYTGRLSILVVKRPDMFGFRNPGGLRLPLSQILTGSESDCRNRIMHQMFLMIGLGERAGSGVPKIFSSWKSQHWAPPNLYEKEEPEQTLLELRMSDLLPADVVEQLRELLGDAFEELDTTGRLILATARMETVVNHARLMKICALHGHDLSLRLANMERDGLLASSGQARAKVYHLPGDIPVSPEDVFAPGPWPLSSGHTTLSSGHKALSSGHSPESSGQSGGSRDQEGCLLSPRLDAPLIDDLAQVSEALRSSLEALAVAPRTNRRISADEMSRTILAVCAERYLTLSTLSKLLDRNGDTLRKVHLAELVKRGALKLAFPATPTHEKQAYRAVHQYDDSEA</sequence>
<accession>A0ABW8JQI5</accession>
<proteinExistence type="predicted"/>
<reference evidence="3 4" key="1">
    <citation type="submission" date="2020-10" db="EMBL/GenBank/DDBJ databases">
        <title>Phylogeny of dyella-like bacteria.</title>
        <authorList>
            <person name="Fu J."/>
        </authorList>
    </citation>
    <scope>NUCLEOTIDE SEQUENCE [LARGE SCALE GENOMIC DNA]</scope>
    <source>
        <strain evidence="3 4">JP1</strain>
    </source>
</reference>
<comment type="caution">
    <text evidence="3">The sequence shown here is derived from an EMBL/GenBank/DDBJ whole genome shotgun (WGS) entry which is preliminary data.</text>
</comment>
<evidence type="ECO:0000256" key="1">
    <source>
        <dbReference type="SAM" id="MobiDB-lite"/>
    </source>
</evidence>
<organism evidence="3 4">
    <name type="scientific">Dyella jejuensis</name>
    <dbReference type="NCBI Taxonomy" id="1432009"/>
    <lineage>
        <taxon>Bacteria</taxon>
        <taxon>Pseudomonadati</taxon>
        <taxon>Pseudomonadota</taxon>
        <taxon>Gammaproteobacteria</taxon>
        <taxon>Lysobacterales</taxon>
        <taxon>Rhodanobacteraceae</taxon>
        <taxon>Dyella</taxon>
    </lineage>
</organism>
<keyword evidence="4" id="KW-1185">Reference proteome</keyword>
<dbReference type="InterPro" id="IPR007421">
    <property type="entry name" value="Schlafen_AlbA_2_dom"/>
</dbReference>
<evidence type="ECO:0000313" key="4">
    <source>
        <dbReference type="Proteomes" id="UP001620461"/>
    </source>
</evidence>
<name>A0ABW8JQI5_9GAMM</name>
<feature type="domain" description="Schlafen AlbA-2" evidence="2">
    <location>
        <begin position="11"/>
        <end position="139"/>
    </location>
</feature>
<evidence type="ECO:0000259" key="2">
    <source>
        <dbReference type="Pfam" id="PF04326"/>
    </source>
</evidence>
<dbReference type="Gene3D" id="3.30.950.30">
    <property type="entry name" value="Schlafen, AAA domain"/>
    <property type="match status" value="1"/>
</dbReference>
<dbReference type="Gene3D" id="3.30.565.60">
    <property type="match status" value="1"/>
</dbReference>
<protein>
    <submittedName>
        <fullName evidence="3">DNA binding domain-containing protein</fullName>
    </submittedName>
</protein>
<dbReference type="InterPro" id="IPR038475">
    <property type="entry name" value="RecG_C_sf"/>
</dbReference>
<dbReference type="EMBL" id="JADIKJ010000022">
    <property type="protein sequence ID" value="MFK2902030.1"/>
    <property type="molecule type" value="Genomic_DNA"/>
</dbReference>
<dbReference type="Pfam" id="PF04326">
    <property type="entry name" value="SLFN_AlbA_2"/>
    <property type="match status" value="1"/>
</dbReference>
<dbReference type="InterPro" id="IPR038461">
    <property type="entry name" value="Schlafen_AlbA_2_dom_sf"/>
</dbReference>
<gene>
    <name evidence="3" type="ORF">ISP15_16960</name>
</gene>
<dbReference type="Pfam" id="PF13749">
    <property type="entry name" value="HATPase_c_4"/>
    <property type="match status" value="1"/>
</dbReference>
<feature type="compositionally biased region" description="Low complexity" evidence="1">
    <location>
        <begin position="525"/>
        <end position="534"/>
    </location>
</feature>
<feature type="region of interest" description="Disordered" evidence="1">
    <location>
        <begin position="506"/>
        <end position="544"/>
    </location>
</feature>
<evidence type="ECO:0000313" key="3">
    <source>
        <dbReference type="EMBL" id="MFK2902030.1"/>
    </source>
</evidence>
<dbReference type="Proteomes" id="UP001620461">
    <property type="component" value="Unassembled WGS sequence"/>
</dbReference>
<dbReference type="PANTHER" id="PTHR30595:SF6">
    <property type="entry name" value="SCHLAFEN ALBA-2 DOMAIN-CONTAINING PROTEIN"/>
    <property type="match status" value="1"/>
</dbReference>